<dbReference type="Proteomes" id="UP000631114">
    <property type="component" value="Unassembled WGS sequence"/>
</dbReference>
<accession>A0A835GZ74</accession>
<gene>
    <name evidence="1" type="ORF">IFM89_031748</name>
</gene>
<reference evidence="1 2" key="1">
    <citation type="submission" date="2020-10" db="EMBL/GenBank/DDBJ databases">
        <title>The Coptis chinensis genome and diversification of protoberbering-type alkaloids.</title>
        <authorList>
            <person name="Wang B."/>
            <person name="Shu S."/>
            <person name="Song C."/>
            <person name="Liu Y."/>
        </authorList>
    </citation>
    <scope>NUCLEOTIDE SEQUENCE [LARGE SCALE GENOMIC DNA]</scope>
    <source>
        <strain evidence="1">HL-2020</strain>
        <tissue evidence="1">Leaf</tissue>
    </source>
</reference>
<evidence type="ECO:0000313" key="2">
    <source>
        <dbReference type="Proteomes" id="UP000631114"/>
    </source>
</evidence>
<dbReference type="EMBL" id="JADFTS010000009">
    <property type="protein sequence ID" value="KAF9590144.1"/>
    <property type="molecule type" value="Genomic_DNA"/>
</dbReference>
<keyword evidence="2" id="KW-1185">Reference proteome</keyword>
<organism evidence="1 2">
    <name type="scientific">Coptis chinensis</name>
    <dbReference type="NCBI Taxonomy" id="261450"/>
    <lineage>
        <taxon>Eukaryota</taxon>
        <taxon>Viridiplantae</taxon>
        <taxon>Streptophyta</taxon>
        <taxon>Embryophyta</taxon>
        <taxon>Tracheophyta</taxon>
        <taxon>Spermatophyta</taxon>
        <taxon>Magnoliopsida</taxon>
        <taxon>Ranunculales</taxon>
        <taxon>Ranunculaceae</taxon>
        <taxon>Coptidoideae</taxon>
        <taxon>Coptis</taxon>
    </lineage>
</organism>
<comment type="caution">
    <text evidence="1">The sequence shown here is derived from an EMBL/GenBank/DDBJ whole genome shotgun (WGS) entry which is preliminary data.</text>
</comment>
<protein>
    <submittedName>
        <fullName evidence="1">Uncharacterized protein</fullName>
    </submittedName>
</protein>
<proteinExistence type="predicted"/>
<evidence type="ECO:0000313" key="1">
    <source>
        <dbReference type="EMBL" id="KAF9590144.1"/>
    </source>
</evidence>
<sequence length="132" mass="14932">MLLGKENGILMRNEVVFKNELEKWQDENNFGITSEEAMDLTVDHEVGMESEYLNFIIKGVAEGPRSRCMDNFDQHCHLRSRSPVIKTSSVKHLAAASSSCPAEGSNGGVVKVGFLEKYPFLITGFFFFMWYV</sequence>
<dbReference type="AlphaFoldDB" id="A0A835GZ74"/>
<name>A0A835GZ74_9MAGN</name>